<evidence type="ECO:0000256" key="1">
    <source>
        <dbReference type="PROSITE-ProRule" id="PRU00221"/>
    </source>
</evidence>
<feature type="region of interest" description="Disordered" evidence="2">
    <location>
        <begin position="54"/>
        <end position="95"/>
    </location>
</feature>
<dbReference type="InterPro" id="IPR001680">
    <property type="entry name" value="WD40_rpt"/>
</dbReference>
<evidence type="ECO:0000256" key="2">
    <source>
        <dbReference type="SAM" id="MobiDB-lite"/>
    </source>
</evidence>
<dbReference type="PATRIC" id="fig|68170.10.peg.6830"/>
<organism evidence="3 4">
    <name type="scientific">Lentzea aerocolonigenes</name>
    <name type="common">Lechevalieria aerocolonigenes</name>
    <name type="synonym">Saccharothrix aerocolonigenes</name>
    <dbReference type="NCBI Taxonomy" id="68170"/>
    <lineage>
        <taxon>Bacteria</taxon>
        <taxon>Bacillati</taxon>
        <taxon>Actinomycetota</taxon>
        <taxon>Actinomycetes</taxon>
        <taxon>Pseudonocardiales</taxon>
        <taxon>Pseudonocardiaceae</taxon>
        <taxon>Lentzea</taxon>
    </lineage>
</organism>
<sequence length="521" mass="56268">TFLRENGGDDPRTASTPQNYLEKIFQITQCLRPMSPEGYADLISANIGLIEQESRTPPTRVPPAEVAQAAGSSDVVPAQTTPAETPQQAEGRPPPLAAKEIRSYRDRGQILHLRFVPASTMLESVDSTGVLVRRSMIGSDPREDRIVLVDGKVTRAVPVSDDRLLVIGTSGAVLVDPSAAEPRPIKAGNSRVVRAVASPQSDRVFLQTEPPAWYAKDLADGTETRLAADVTPLALSGSWTVERTDGSDAVARNESTGIRAALGLPANAWIDPSERWLALYDIKSGLRLRDLTDPGNTTEIPLAPAATFVEFGPHDLIAFSDHSKVLIWDCGTGAVRAEVQAEGEITAIAFSPDGDRLATGDADGRIRTWVIHGRKPAYDLSASALRLTEAERSMIIAVRPFIETPRSAKRLINTYRLLRAALSEADLAELRETGHRPVLLLLSVLLGEPEEATGLMRDLLGGRPLPPSFTALAGHRSARGREGLEAKIAGIIDAAGVTNDTAAYRRWARLVARYSFRTLDL</sequence>
<evidence type="ECO:0000313" key="4">
    <source>
        <dbReference type="Proteomes" id="UP000033393"/>
    </source>
</evidence>
<dbReference type="Proteomes" id="UP000033393">
    <property type="component" value="Unassembled WGS sequence"/>
</dbReference>
<feature type="compositionally biased region" description="Polar residues" evidence="2">
    <location>
        <begin position="78"/>
        <end position="88"/>
    </location>
</feature>
<accession>A0A0F0GQ26</accession>
<dbReference type="AlphaFoldDB" id="A0A0F0GQ26"/>
<dbReference type="Gene3D" id="2.130.10.10">
    <property type="entry name" value="YVTN repeat-like/Quinoprotein amine dehydrogenase"/>
    <property type="match status" value="1"/>
</dbReference>
<proteinExistence type="predicted"/>
<evidence type="ECO:0000313" key="3">
    <source>
        <dbReference type="EMBL" id="KJK45405.1"/>
    </source>
</evidence>
<keyword evidence="4" id="KW-1185">Reference proteome</keyword>
<dbReference type="Pfam" id="PF00400">
    <property type="entry name" value="WD40"/>
    <property type="match status" value="1"/>
</dbReference>
<dbReference type="InterPro" id="IPR015943">
    <property type="entry name" value="WD40/YVTN_repeat-like_dom_sf"/>
</dbReference>
<dbReference type="PROSITE" id="PS50294">
    <property type="entry name" value="WD_REPEATS_REGION"/>
    <property type="match status" value="1"/>
</dbReference>
<gene>
    <name evidence="3" type="ORF">UK23_26370</name>
</gene>
<dbReference type="RefSeq" id="WP_045314337.1">
    <property type="nucleotide sequence ID" value="NZ_JYJG01000213.1"/>
</dbReference>
<feature type="non-terminal residue" evidence="3">
    <location>
        <position position="1"/>
    </location>
</feature>
<keyword evidence="1" id="KW-0853">WD repeat</keyword>
<feature type="repeat" description="WD" evidence="1">
    <location>
        <begin position="345"/>
        <end position="369"/>
    </location>
</feature>
<dbReference type="SUPFAM" id="SSF69322">
    <property type="entry name" value="Tricorn protease domain 2"/>
    <property type="match status" value="1"/>
</dbReference>
<reference evidence="3 4" key="1">
    <citation type="submission" date="2015-02" db="EMBL/GenBank/DDBJ databases">
        <authorList>
            <person name="Ju K.-S."/>
            <person name="Doroghazi J.R."/>
            <person name="Metcalf W."/>
        </authorList>
    </citation>
    <scope>NUCLEOTIDE SEQUENCE [LARGE SCALE GENOMIC DNA]</scope>
    <source>
        <strain evidence="3 4">NRRL B-16140</strain>
    </source>
</reference>
<name>A0A0F0GQ26_LENAE</name>
<comment type="caution">
    <text evidence="3">The sequence shown here is derived from an EMBL/GenBank/DDBJ whole genome shotgun (WGS) entry which is preliminary data.</text>
</comment>
<dbReference type="EMBL" id="JYJG01000213">
    <property type="protein sequence ID" value="KJK45405.1"/>
    <property type="molecule type" value="Genomic_DNA"/>
</dbReference>
<dbReference type="SMART" id="SM00320">
    <property type="entry name" value="WD40"/>
    <property type="match status" value="1"/>
</dbReference>
<dbReference type="PROSITE" id="PS50082">
    <property type="entry name" value="WD_REPEATS_2"/>
    <property type="match status" value="1"/>
</dbReference>
<protein>
    <submittedName>
        <fullName evidence="3">Uncharacterized protein</fullName>
    </submittedName>
</protein>